<dbReference type="PROSITE" id="PS51194">
    <property type="entry name" value="HELICASE_CTER"/>
    <property type="match status" value="1"/>
</dbReference>
<dbReference type="PANTHER" id="PTHR12131">
    <property type="entry name" value="ATP-DEPENDENT RNA AND DNA HELICASE"/>
    <property type="match status" value="1"/>
</dbReference>
<dbReference type="SMART" id="SM00490">
    <property type="entry name" value="HELICc"/>
    <property type="match status" value="1"/>
</dbReference>
<feature type="domain" description="Helicase ATP-binding" evidence="5">
    <location>
        <begin position="1"/>
        <end position="81"/>
    </location>
</feature>
<dbReference type="InterPro" id="IPR014001">
    <property type="entry name" value="Helicase_ATP-bd"/>
</dbReference>
<dbReference type="PANTHER" id="PTHR12131:SF1">
    <property type="entry name" value="ATP-DEPENDENT RNA HELICASE SUPV3L1, MITOCHONDRIAL-RELATED"/>
    <property type="match status" value="1"/>
</dbReference>
<dbReference type="Pfam" id="PF00271">
    <property type="entry name" value="Helicase_C"/>
    <property type="match status" value="1"/>
</dbReference>
<keyword evidence="3" id="KW-0347">Helicase</keyword>
<evidence type="ECO:0000256" key="1">
    <source>
        <dbReference type="ARBA" id="ARBA00022741"/>
    </source>
</evidence>
<keyword evidence="1" id="KW-0547">Nucleotide-binding</keyword>
<protein>
    <submittedName>
        <fullName evidence="7">Uncharacterized protein</fullName>
    </submittedName>
</protein>
<dbReference type="Pfam" id="PF08148">
    <property type="entry name" value="DSHCT"/>
    <property type="match status" value="1"/>
</dbReference>
<evidence type="ECO:0000259" key="5">
    <source>
        <dbReference type="PROSITE" id="PS51192"/>
    </source>
</evidence>
<dbReference type="EMBL" id="JAQMWT010000670">
    <property type="protein sequence ID" value="KAJ8598605.1"/>
    <property type="molecule type" value="Genomic_DNA"/>
</dbReference>
<dbReference type="GO" id="GO:0004386">
    <property type="term" value="F:helicase activity"/>
    <property type="evidence" value="ECO:0007669"/>
    <property type="project" value="UniProtKB-KW"/>
</dbReference>
<evidence type="ECO:0000259" key="6">
    <source>
        <dbReference type="PROSITE" id="PS51194"/>
    </source>
</evidence>
<proteinExistence type="predicted"/>
<dbReference type="SUPFAM" id="SSF52540">
    <property type="entry name" value="P-loop containing nucleoside triphosphate hydrolases"/>
    <property type="match status" value="2"/>
</dbReference>
<evidence type="ECO:0000256" key="2">
    <source>
        <dbReference type="ARBA" id="ARBA00022801"/>
    </source>
</evidence>
<dbReference type="InterPro" id="IPR050699">
    <property type="entry name" value="RNA-DNA_Helicase"/>
</dbReference>
<dbReference type="Gene3D" id="1.10.3380.30">
    <property type="match status" value="1"/>
</dbReference>
<dbReference type="CDD" id="cd18795">
    <property type="entry name" value="SF2_C_Ski2"/>
    <property type="match status" value="1"/>
</dbReference>
<accession>A0AAD7XJM8</accession>
<organism evidence="7 8">
    <name type="scientific">Chrysophaeum taylorii</name>
    <dbReference type="NCBI Taxonomy" id="2483200"/>
    <lineage>
        <taxon>Eukaryota</taxon>
        <taxon>Sar</taxon>
        <taxon>Stramenopiles</taxon>
        <taxon>Ochrophyta</taxon>
        <taxon>Pelagophyceae</taxon>
        <taxon>Pelagomonadales</taxon>
        <taxon>Pelagomonadaceae</taxon>
        <taxon>Chrysophaeum</taxon>
    </lineage>
</organism>
<dbReference type="InterPro" id="IPR011545">
    <property type="entry name" value="DEAD/DEAH_box_helicase_dom"/>
</dbReference>
<dbReference type="GO" id="GO:0070478">
    <property type="term" value="P:nuclear-transcribed mRNA catabolic process, 3'-5' exonucleolytic nonsense-mediated decay"/>
    <property type="evidence" value="ECO:0007669"/>
    <property type="project" value="TreeGrafter"/>
</dbReference>
<dbReference type="InterPro" id="IPR027417">
    <property type="entry name" value="P-loop_NTPase"/>
</dbReference>
<dbReference type="PROSITE" id="PS51192">
    <property type="entry name" value="HELICASE_ATP_BIND_1"/>
    <property type="match status" value="1"/>
</dbReference>
<dbReference type="GO" id="GO:0016787">
    <property type="term" value="F:hydrolase activity"/>
    <property type="evidence" value="ECO:0007669"/>
    <property type="project" value="UniProtKB-KW"/>
</dbReference>
<name>A0AAD7XJM8_9STRA</name>
<dbReference type="InterPro" id="IPR001650">
    <property type="entry name" value="Helicase_C-like"/>
</dbReference>
<evidence type="ECO:0000256" key="4">
    <source>
        <dbReference type="ARBA" id="ARBA00022840"/>
    </source>
</evidence>
<feature type="domain" description="Helicase C-terminal" evidence="6">
    <location>
        <begin position="130"/>
        <end position="327"/>
    </location>
</feature>
<reference evidence="7" key="1">
    <citation type="submission" date="2023-01" db="EMBL/GenBank/DDBJ databases">
        <title>Metagenome sequencing of chrysophaentin producing Chrysophaeum taylorii.</title>
        <authorList>
            <person name="Davison J."/>
            <person name="Bewley C."/>
        </authorList>
    </citation>
    <scope>NUCLEOTIDE SEQUENCE</scope>
    <source>
        <strain evidence="7">NIES-1699</strain>
    </source>
</reference>
<keyword evidence="8" id="KW-1185">Reference proteome</keyword>
<sequence length="621" mass="68231">MTTEVFRNMLYRQVFRDSSDSSLFAVVFDEFHYMSDPQRGTVWEESVISCPPTARIVALSATVSNAEELRAWIAKIHGPTDLVESSRRPVPLRYEYGTVALFKHGDVGPGSRKGMRNLGLNPKALKDDATVPELVVSLRKRDLLPALVFVFSRHGCSQGASELDDLNFLTSKKQRRYVRERCASVAFPVPPALRSLLERGIAYHHAGLLPEHKLVVEELFAQGLVKICFATETLAAGVNLPARTTVITALSKRGDEGMERLTSTNVLQMAGRAGRRGLDESGTVVFVKSSRWRHEEDANLARQILLSRVEPVASRFRATYGMACSLLRRLSLERCKRLVDRSFAFYSSSSSSVPGDVREYVELATRAEDLESVAREIPSLREAAELALTQVRETKIGRLPRAARDRAKSEYYAASGAAQKMSAQWRAFVAVRGVLAEYGAISPKNGLTSLGEMVAELKADNELLVAVAVRSRGFQKVAARGTAAEFAAVVSTLAADDRRVITDLVPSNAVCDAVRALDEEVDKLNIAQLLHGVDDIPVRVDLEVAALVEAFASGADWRRVADAASLDDGDLVRLFRRTTELLRSIAALRDADPDIKRAAKRAADTLDRPPVLDYVPPDDAS</sequence>
<gene>
    <name evidence="7" type="ORF">CTAYLR_001705</name>
</gene>
<dbReference type="InterPro" id="IPR012961">
    <property type="entry name" value="Ski2/MTR4_C"/>
</dbReference>
<dbReference type="Pfam" id="PF00270">
    <property type="entry name" value="DEAD"/>
    <property type="match status" value="1"/>
</dbReference>
<evidence type="ECO:0000256" key="3">
    <source>
        <dbReference type="ARBA" id="ARBA00022806"/>
    </source>
</evidence>
<evidence type="ECO:0000313" key="7">
    <source>
        <dbReference type="EMBL" id="KAJ8598605.1"/>
    </source>
</evidence>
<dbReference type="Proteomes" id="UP001230188">
    <property type="component" value="Unassembled WGS sequence"/>
</dbReference>
<dbReference type="Gene3D" id="3.40.50.300">
    <property type="entry name" value="P-loop containing nucleotide triphosphate hydrolases"/>
    <property type="match status" value="2"/>
</dbReference>
<keyword evidence="2" id="KW-0378">Hydrolase</keyword>
<dbReference type="GO" id="GO:0055087">
    <property type="term" value="C:Ski complex"/>
    <property type="evidence" value="ECO:0007669"/>
    <property type="project" value="TreeGrafter"/>
</dbReference>
<dbReference type="GO" id="GO:0003676">
    <property type="term" value="F:nucleic acid binding"/>
    <property type="evidence" value="ECO:0007669"/>
    <property type="project" value="InterPro"/>
</dbReference>
<dbReference type="SMART" id="SM01142">
    <property type="entry name" value="DSHCT"/>
    <property type="match status" value="1"/>
</dbReference>
<evidence type="ECO:0000313" key="8">
    <source>
        <dbReference type="Proteomes" id="UP001230188"/>
    </source>
</evidence>
<comment type="caution">
    <text evidence="7">The sequence shown here is derived from an EMBL/GenBank/DDBJ whole genome shotgun (WGS) entry which is preliminary data.</text>
</comment>
<dbReference type="AlphaFoldDB" id="A0AAD7XJM8"/>
<dbReference type="GO" id="GO:0005524">
    <property type="term" value="F:ATP binding"/>
    <property type="evidence" value="ECO:0007669"/>
    <property type="project" value="UniProtKB-KW"/>
</dbReference>
<keyword evidence="4" id="KW-0067">ATP-binding</keyword>